<dbReference type="RefSeq" id="XP_003284115.1">
    <property type="nucleotide sequence ID" value="XM_003284067.1"/>
</dbReference>
<protein>
    <submittedName>
        <fullName evidence="2">Uncharacterized protein</fullName>
    </submittedName>
</protein>
<evidence type="ECO:0000313" key="3">
    <source>
        <dbReference type="Proteomes" id="UP000001064"/>
    </source>
</evidence>
<dbReference type="GeneID" id="10510045"/>
<organism evidence="2 3">
    <name type="scientific">Dictyostelium purpureum</name>
    <name type="common">Slime mold</name>
    <dbReference type="NCBI Taxonomy" id="5786"/>
    <lineage>
        <taxon>Eukaryota</taxon>
        <taxon>Amoebozoa</taxon>
        <taxon>Evosea</taxon>
        <taxon>Eumycetozoa</taxon>
        <taxon>Dictyostelia</taxon>
        <taxon>Dictyosteliales</taxon>
        <taxon>Dictyosteliaceae</taxon>
        <taxon>Dictyostelium</taxon>
    </lineage>
</organism>
<feature type="coiled-coil region" evidence="1">
    <location>
        <begin position="44"/>
        <end position="71"/>
    </location>
</feature>
<keyword evidence="1" id="KW-0175">Coiled coil</keyword>
<proteinExistence type="predicted"/>
<dbReference type="AlphaFoldDB" id="F0Z9M8"/>
<dbReference type="EMBL" id="GL870959">
    <property type="protein sequence ID" value="EGC39327.1"/>
    <property type="molecule type" value="Genomic_DNA"/>
</dbReference>
<gene>
    <name evidence="2" type="ORF">DICPUDRAFT_147875</name>
</gene>
<dbReference type="Proteomes" id="UP000001064">
    <property type="component" value="Unassembled WGS sequence"/>
</dbReference>
<name>F0Z9M8_DICPU</name>
<dbReference type="VEuPathDB" id="AmoebaDB:DICPUDRAFT_147875"/>
<accession>F0Z9M8</accession>
<reference evidence="3" key="1">
    <citation type="journal article" date="2011" name="Genome Biol.">
        <title>Comparative genomics of the social amoebae Dictyostelium discoideum and Dictyostelium purpureum.</title>
        <authorList>
            <consortium name="US DOE Joint Genome Institute (JGI-PGF)"/>
            <person name="Sucgang R."/>
            <person name="Kuo A."/>
            <person name="Tian X."/>
            <person name="Salerno W."/>
            <person name="Parikh A."/>
            <person name="Feasley C.L."/>
            <person name="Dalin E."/>
            <person name="Tu H."/>
            <person name="Huang E."/>
            <person name="Barry K."/>
            <person name="Lindquist E."/>
            <person name="Shapiro H."/>
            <person name="Bruce D."/>
            <person name="Schmutz J."/>
            <person name="Salamov A."/>
            <person name="Fey P."/>
            <person name="Gaudet P."/>
            <person name="Anjard C."/>
            <person name="Babu M.M."/>
            <person name="Basu S."/>
            <person name="Bushmanova Y."/>
            <person name="van der Wel H."/>
            <person name="Katoh-Kurasawa M."/>
            <person name="Dinh C."/>
            <person name="Coutinho P.M."/>
            <person name="Saito T."/>
            <person name="Elias M."/>
            <person name="Schaap P."/>
            <person name="Kay R.R."/>
            <person name="Henrissat B."/>
            <person name="Eichinger L."/>
            <person name="Rivero F."/>
            <person name="Putnam N.H."/>
            <person name="West C.M."/>
            <person name="Loomis W.F."/>
            <person name="Chisholm R.L."/>
            <person name="Shaulsky G."/>
            <person name="Strassmann J.E."/>
            <person name="Queller D.C."/>
            <person name="Kuspa A."/>
            <person name="Grigoriev I.V."/>
        </authorList>
    </citation>
    <scope>NUCLEOTIDE SEQUENCE [LARGE SCALE GENOMIC DNA]</scope>
    <source>
        <strain evidence="3">QSDP1</strain>
    </source>
</reference>
<evidence type="ECO:0000313" key="2">
    <source>
        <dbReference type="EMBL" id="EGC39327.1"/>
    </source>
</evidence>
<dbReference type="KEGG" id="dpp:DICPUDRAFT_147875"/>
<dbReference type="InParanoid" id="F0Z9M8"/>
<sequence>MSKRKIDCDIKTFVESHHFTKTPKTRISFVDGANLYFKSDVWPFESKQDQIEIKQQHLEQQQQQQQKQKQKQIGFLTETLNKDGVDFNNSLGDAINKLKSAVTNTDNHSLKNEFISRIHTLRNDIDSSSAEKNKPYYVGVAVDEIDILKGLYNDVHGSRLIGLCNGYVDDENIKEEWFTKDYVSANLA</sequence>
<keyword evidence="3" id="KW-1185">Reference proteome</keyword>
<evidence type="ECO:0000256" key="1">
    <source>
        <dbReference type="SAM" id="Coils"/>
    </source>
</evidence>